<evidence type="ECO:0000313" key="1">
    <source>
        <dbReference type="EMBL" id="CAL5224617.1"/>
    </source>
</evidence>
<dbReference type="Proteomes" id="UP001497392">
    <property type="component" value="Unassembled WGS sequence"/>
</dbReference>
<keyword evidence="2" id="KW-1185">Reference proteome</keyword>
<name>A0ABP1G2F8_9CHLO</name>
<sequence length="205" mass="22449">MAPSEIPPATLPGTTKNFPISSEKLIEMAKRVYKANSGVEDPSLLADDFRFEFPVVSLAKKDYIKAVSSFKLNDAFPNMDSHPYDWRVDPYEPQRVWFTVRSTATHTGPLNFAGTTYKATGKEVLGAPECMSFVFNEDGKVSSFTGGYIMDRRVGNTGKMGALFGILYAIGAPVPKPGSITFIVRVLFANIKNFISGLFGGGKRD</sequence>
<reference evidence="1 2" key="1">
    <citation type="submission" date="2024-06" db="EMBL/GenBank/DDBJ databases">
        <authorList>
            <person name="Kraege A."/>
            <person name="Thomma B."/>
        </authorList>
    </citation>
    <scope>NUCLEOTIDE SEQUENCE [LARGE SCALE GENOMIC DNA]</scope>
</reference>
<protein>
    <submittedName>
        <fullName evidence="1">G7333 protein</fullName>
    </submittedName>
</protein>
<gene>
    <name evidence="1" type="primary">g7333</name>
    <name evidence="1" type="ORF">VP750_LOCUS6276</name>
</gene>
<comment type="caution">
    <text evidence="1">The sequence shown here is derived from an EMBL/GenBank/DDBJ whole genome shotgun (WGS) entry which is preliminary data.</text>
</comment>
<evidence type="ECO:0000313" key="2">
    <source>
        <dbReference type="Proteomes" id="UP001497392"/>
    </source>
</evidence>
<dbReference type="Gene3D" id="3.10.450.50">
    <property type="match status" value="1"/>
</dbReference>
<proteinExistence type="predicted"/>
<organism evidence="1 2">
    <name type="scientific">Coccomyxa viridis</name>
    <dbReference type="NCBI Taxonomy" id="1274662"/>
    <lineage>
        <taxon>Eukaryota</taxon>
        <taxon>Viridiplantae</taxon>
        <taxon>Chlorophyta</taxon>
        <taxon>core chlorophytes</taxon>
        <taxon>Trebouxiophyceae</taxon>
        <taxon>Trebouxiophyceae incertae sedis</taxon>
        <taxon>Coccomyxaceae</taxon>
        <taxon>Coccomyxa</taxon>
    </lineage>
</organism>
<dbReference type="SUPFAM" id="SSF54427">
    <property type="entry name" value="NTF2-like"/>
    <property type="match status" value="1"/>
</dbReference>
<accession>A0ABP1G2F8</accession>
<dbReference type="InterPro" id="IPR032710">
    <property type="entry name" value="NTF2-like_dom_sf"/>
</dbReference>
<dbReference type="EMBL" id="CAXHTA020000011">
    <property type="protein sequence ID" value="CAL5224617.1"/>
    <property type="molecule type" value="Genomic_DNA"/>
</dbReference>